<evidence type="ECO:0000256" key="2">
    <source>
        <dbReference type="ARBA" id="ARBA00022723"/>
    </source>
</evidence>
<dbReference type="GO" id="GO:0046872">
    <property type="term" value="F:metal ion binding"/>
    <property type="evidence" value="ECO:0007669"/>
    <property type="project" value="UniProtKB-KW"/>
</dbReference>
<dbReference type="Proteomes" id="UP000018001">
    <property type="component" value="Unassembled WGS sequence"/>
</dbReference>
<proteinExistence type="inferred from homology"/>
<evidence type="ECO:0000256" key="4">
    <source>
        <dbReference type="ARBA" id="ARBA00023004"/>
    </source>
</evidence>
<evidence type="ECO:0000256" key="1">
    <source>
        <dbReference type="ARBA" id="ARBA00006787"/>
    </source>
</evidence>
<dbReference type="GO" id="GO:0010436">
    <property type="term" value="F:carotenoid dioxygenase activity"/>
    <property type="evidence" value="ECO:0007669"/>
    <property type="project" value="TreeGrafter"/>
</dbReference>
<dbReference type="InParanoid" id="V5FBV8"/>
<evidence type="ECO:0000256" key="5">
    <source>
        <dbReference type="PIRSR" id="PIRSR604294-1"/>
    </source>
</evidence>
<dbReference type="Pfam" id="PF03055">
    <property type="entry name" value="RPE65"/>
    <property type="match status" value="1"/>
</dbReference>
<keyword evidence="2 5" id="KW-0479">Metal-binding</keyword>
<keyword evidence="6" id="KW-0223">Dioxygenase</keyword>
<accession>V5FBV8</accession>
<comment type="similarity">
    <text evidence="1">Belongs to the carotenoid oxygenase family.</text>
</comment>
<organism evidence="6 7">
    <name type="scientific">Byssochlamys spectabilis (strain No. 5 / NBRC 109023)</name>
    <name type="common">Paecilomyces variotii</name>
    <dbReference type="NCBI Taxonomy" id="1356009"/>
    <lineage>
        <taxon>Eukaryota</taxon>
        <taxon>Fungi</taxon>
        <taxon>Dikarya</taxon>
        <taxon>Ascomycota</taxon>
        <taxon>Pezizomycotina</taxon>
        <taxon>Eurotiomycetes</taxon>
        <taxon>Eurotiomycetidae</taxon>
        <taxon>Eurotiales</taxon>
        <taxon>Thermoascaceae</taxon>
        <taxon>Paecilomyces</taxon>
    </lineage>
</organism>
<dbReference type="GO" id="GO:0016121">
    <property type="term" value="P:carotene catabolic process"/>
    <property type="evidence" value="ECO:0007669"/>
    <property type="project" value="TreeGrafter"/>
</dbReference>
<name>V5FBV8_BYSSN</name>
<dbReference type="AlphaFoldDB" id="V5FBV8"/>
<gene>
    <name evidence="6" type="ORF">PVAR5_2888</name>
</gene>
<dbReference type="OrthoDB" id="407010at2759"/>
<reference evidence="7" key="1">
    <citation type="journal article" date="2014" name="Genome Announc.">
        <title>Draft genome sequence of the formaldehyde-resistant fungus Byssochlamys spectabilis No. 5 (anamorph Paecilomyces variotii No. 5) (NBRC109023).</title>
        <authorList>
            <person name="Oka T."/>
            <person name="Ekino K."/>
            <person name="Fukuda K."/>
            <person name="Nomura Y."/>
        </authorList>
    </citation>
    <scope>NUCLEOTIDE SEQUENCE [LARGE SCALE GENOMIC DNA]</scope>
    <source>
        <strain evidence="7">No. 5 / NBRC 109023</strain>
    </source>
</reference>
<feature type="binding site" evidence="5">
    <location>
        <position position="526"/>
    </location>
    <ligand>
        <name>Fe cation</name>
        <dbReference type="ChEBI" id="CHEBI:24875"/>
        <note>catalytic</note>
    </ligand>
</feature>
<feature type="binding site" evidence="5">
    <location>
        <position position="403"/>
    </location>
    <ligand>
        <name>Fe cation</name>
        <dbReference type="ChEBI" id="CHEBI:24875"/>
        <note>catalytic</note>
    </ligand>
</feature>
<dbReference type="HOGENOM" id="CLU_016472_5_0_1"/>
<dbReference type="EMBL" id="BAUL01000085">
    <property type="protein sequence ID" value="GAD94264.1"/>
    <property type="molecule type" value="Genomic_DNA"/>
</dbReference>
<dbReference type="PANTHER" id="PTHR10543">
    <property type="entry name" value="BETA-CAROTENE DIOXYGENASE"/>
    <property type="match status" value="1"/>
</dbReference>
<dbReference type="InterPro" id="IPR004294">
    <property type="entry name" value="Carotenoid_Oase"/>
</dbReference>
<comment type="caution">
    <text evidence="6">The sequence shown here is derived from an EMBL/GenBank/DDBJ whole genome shotgun (WGS) entry which is preliminary data.</text>
</comment>
<keyword evidence="3" id="KW-0560">Oxidoreductase</keyword>
<feature type="binding site" evidence="5">
    <location>
        <position position="733"/>
    </location>
    <ligand>
        <name>Fe cation</name>
        <dbReference type="ChEBI" id="CHEBI:24875"/>
        <note>catalytic</note>
    </ligand>
</feature>
<sequence>MSTKTKPLLKELLGSKPVSPRALFIMLDMTQKCESMLMELAFRKSKMDEAAQKLVESMWIIDNSLAHAYREREITDREHELISAQAEAITDCAHAIAKRKHPYEMDNDTEDWEEWINRSIRGTEKAIERHGALWCIGLGGVWELGVLDFDIIGKVFILSARDTGRHKVYLNYFPFVENSSLYYAVQQVTKQETVQPYNDWPNDIGFNTTYEERTTVELEVKGHIPSWAAGVLYRVGTGANEIDTEKGTRFRVNHWFDGHSVVHRFQIIAPDNEDGSVRVVYNSRSTCDGLIEKIRKTGNREGMTFAAKYDPCTSYFKKTMSMFKSFRPTEMKPNERSVPVTVSVNFPGLPASGPRHASGIETLCSKTDANVLQLLDPETLEPVGIASQTILHPDLKGPMSCAHAKSDPISGDVFNYNLEIGPTSTYRIFRVSASTGKTSILATFNTSAAYIHSFFLTQNYVILCVWNSHYTANGATILLNQNVMDSISDYDPSRPSRWYVVDRRSPEEGGQGVVATYDSDPFYCFHTVNAYEQPSADGEGVDIIADLDSYSSHHVMKRFFLENLYSTSPKAAKHADPADASTRAEYKRFRLPSIPSSATQVRQKAVLEFIGCPFDTPELPTINPSYVLRRHRYVYGIADTGKASFLDGLIKYDTKTKTAVFWSEHGQSAGEAIFIPREPGVVSEDGEGEDDGVLLTVVLDGPVGRSYLLVLDAKTMKEIGRAEMKGAAGFGFHGTHISARGSRGVGGEMGRGLDF</sequence>
<keyword evidence="4 5" id="KW-0408">Iron</keyword>
<protein>
    <submittedName>
        <fullName evidence="6">Carotenoid cleavage dioxygenase</fullName>
    </submittedName>
</protein>
<keyword evidence="7" id="KW-1185">Reference proteome</keyword>
<evidence type="ECO:0000313" key="6">
    <source>
        <dbReference type="EMBL" id="GAD94264.1"/>
    </source>
</evidence>
<dbReference type="eggNOG" id="KOG1285">
    <property type="taxonomic scope" value="Eukaryota"/>
</dbReference>
<comment type="cofactor">
    <cofactor evidence="5">
        <name>Fe(2+)</name>
        <dbReference type="ChEBI" id="CHEBI:29033"/>
    </cofactor>
    <text evidence="5">Binds 1 Fe(2+) ion per subunit.</text>
</comment>
<evidence type="ECO:0000313" key="7">
    <source>
        <dbReference type="Proteomes" id="UP000018001"/>
    </source>
</evidence>
<dbReference type="PANTHER" id="PTHR10543:SF24">
    <property type="entry name" value="CAROTENOID ISOMEROOXYGENASE"/>
    <property type="match status" value="1"/>
</dbReference>
<feature type="binding site" evidence="5">
    <location>
        <position position="452"/>
    </location>
    <ligand>
        <name>Fe cation</name>
        <dbReference type="ChEBI" id="CHEBI:24875"/>
        <note>catalytic</note>
    </ligand>
</feature>
<evidence type="ECO:0000256" key="3">
    <source>
        <dbReference type="ARBA" id="ARBA00023002"/>
    </source>
</evidence>